<reference evidence="2 3" key="1">
    <citation type="submission" date="2020-07" db="EMBL/GenBank/DDBJ databases">
        <title>Bacterium isolated from marine sediment.</title>
        <authorList>
            <person name="Shang D."/>
            <person name="Du Z.-J."/>
        </authorList>
    </citation>
    <scope>NUCLEOTIDE SEQUENCE [LARGE SCALE GENOMIC DNA]</scope>
    <source>
        <strain evidence="2 3">S7007</strain>
    </source>
</reference>
<dbReference type="AlphaFoldDB" id="A0A839APH8"/>
<protein>
    <submittedName>
        <fullName evidence="2">NTP transferase domain-containing protein</fullName>
    </submittedName>
</protein>
<dbReference type="PANTHER" id="PTHR46390:SF1">
    <property type="entry name" value="MANNOSE-1-PHOSPHATE GUANYLYLTRANSFERASE"/>
    <property type="match status" value="1"/>
</dbReference>
<dbReference type="EMBL" id="JACGLS010000003">
    <property type="protein sequence ID" value="MBA6156280.1"/>
    <property type="molecule type" value="Genomic_DNA"/>
</dbReference>
<dbReference type="SUPFAM" id="SSF53448">
    <property type="entry name" value="Nucleotide-diphospho-sugar transferases"/>
    <property type="match status" value="1"/>
</dbReference>
<gene>
    <name evidence="2" type="ORF">H3Z83_07110</name>
</gene>
<dbReference type="GO" id="GO:0009298">
    <property type="term" value="P:GDP-mannose biosynthetic process"/>
    <property type="evidence" value="ECO:0007669"/>
    <property type="project" value="TreeGrafter"/>
</dbReference>
<feature type="domain" description="Nucleotidyl transferase" evidence="1">
    <location>
        <begin position="7"/>
        <end position="271"/>
    </location>
</feature>
<keyword evidence="2" id="KW-0808">Transferase</keyword>
<evidence type="ECO:0000259" key="1">
    <source>
        <dbReference type="Pfam" id="PF00483"/>
    </source>
</evidence>
<dbReference type="Proteomes" id="UP000563906">
    <property type="component" value="Unassembled WGS sequence"/>
</dbReference>
<dbReference type="InterPro" id="IPR051161">
    <property type="entry name" value="Mannose-6P_isomerase_type2"/>
</dbReference>
<name>A0A839APH8_9FLAO</name>
<evidence type="ECO:0000313" key="2">
    <source>
        <dbReference type="EMBL" id="MBA6156280.1"/>
    </source>
</evidence>
<proteinExistence type="predicted"/>
<sequence length="337" mass="38402">MTQKVVNVILSGGSGTRLWPLSRESKPKQFLPMFDKLSLFQHTIMRNKKIASDFLLVTNSSQINYAEEQIQKMNIKFINRIIEPVGRNTAPAIALAALSLNDDDIMIITPSDHMIGDLDLYKESIERAIELANKDFLVTFGIKPRTPNTGFGYIAHDKEKVLSFREKPDINTAISFLKKGNFSWNSGMFCFKASTFLEELYKYNKNMYLACKNAYNSINNEEEIDRDLMLKIPSDSIDYTILEKSDKIKIISSNFYWTDLGTFDAIVDYFEEGNAVDDLKKINVNSFGFVSRKEVYTNVEGIIVIDTEDGLVVLERNKTNDIKKIYNIAISSNALLK</sequence>
<comment type="caution">
    <text evidence="2">The sequence shown here is derived from an EMBL/GenBank/DDBJ whole genome shotgun (WGS) entry which is preliminary data.</text>
</comment>
<dbReference type="InterPro" id="IPR029044">
    <property type="entry name" value="Nucleotide-diphossugar_trans"/>
</dbReference>
<keyword evidence="3" id="KW-1185">Reference proteome</keyword>
<dbReference type="CDD" id="cd02509">
    <property type="entry name" value="GDP-M1P_Guanylyltransferase"/>
    <property type="match status" value="1"/>
</dbReference>
<dbReference type="GO" id="GO:0004475">
    <property type="term" value="F:mannose-1-phosphate guanylyltransferase (GTP) activity"/>
    <property type="evidence" value="ECO:0007669"/>
    <property type="project" value="InterPro"/>
</dbReference>
<evidence type="ECO:0000313" key="3">
    <source>
        <dbReference type="Proteomes" id="UP000563906"/>
    </source>
</evidence>
<dbReference type="RefSeq" id="WP_182124789.1">
    <property type="nucleotide sequence ID" value="NZ_JACGLS010000003.1"/>
</dbReference>
<dbReference type="PANTHER" id="PTHR46390">
    <property type="entry name" value="MANNOSE-1-PHOSPHATE GUANYLYLTRANSFERASE"/>
    <property type="match status" value="1"/>
</dbReference>
<dbReference type="Pfam" id="PF00483">
    <property type="entry name" value="NTP_transferase"/>
    <property type="match status" value="1"/>
</dbReference>
<organism evidence="2 3">
    <name type="scientific">Tenacibaculum pelagium</name>
    <dbReference type="NCBI Taxonomy" id="2759527"/>
    <lineage>
        <taxon>Bacteria</taxon>
        <taxon>Pseudomonadati</taxon>
        <taxon>Bacteroidota</taxon>
        <taxon>Flavobacteriia</taxon>
        <taxon>Flavobacteriales</taxon>
        <taxon>Flavobacteriaceae</taxon>
        <taxon>Tenacibaculum</taxon>
    </lineage>
</organism>
<dbReference type="Gene3D" id="3.90.550.10">
    <property type="entry name" value="Spore Coat Polysaccharide Biosynthesis Protein SpsA, Chain A"/>
    <property type="match status" value="1"/>
</dbReference>
<accession>A0A839APH8</accession>
<dbReference type="InterPro" id="IPR005835">
    <property type="entry name" value="NTP_transferase_dom"/>
</dbReference>
<dbReference type="InterPro" id="IPR049577">
    <property type="entry name" value="GMPP_N"/>
</dbReference>